<evidence type="ECO:0008006" key="3">
    <source>
        <dbReference type="Google" id="ProtNLM"/>
    </source>
</evidence>
<dbReference type="GO" id="GO:0003989">
    <property type="term" value="F:acetyl-CoA carboxylase activity"/>
    <property type="evidence" value="ECO:0007669"/>
    <property type="project" value="InterPro"/>
</dbReference>
<dbReference type="OrthoDB" id="4300992at2"/>
<dbReference type="InterPro" id="IPR032716">
    <property type="entry name" value="ACC_epsilon"/>
</dbReference>
<dbReference type="Proteomes" id="UP000298860">
    <property type="component" value="Unassembled WGS sequence"/>
</dbReference>
<organism evidence="1 2">
    <name type="scientific">Gandjariella thermophila</name>
    <dbReference type="NCBI Taxonomy" id="1931992"/>
    <lineage>
        <taxon>Bacteria</taxon>
        <taxon>Bacillati</taxon>
        <taxon>Actinomycetota</taxon>
        <taxon>Actinomycetes</taxon>
        <taxon>Pseudonocardiales</taxon>
        <taxon>Pseudonocardiaceae</taxon>
        <taxon>Gandjariella</taxon>
    </lineage>
</organism>
<reference evidence="2" key="1">
    <citation type="submission" date="2019-04" db="EMBL/GenBank/DDBJ databases">
        <title>Draft genome sequence of Pseudonocardiaceae bacterium SL3-2-4.</title>
        <authorList>
            <person name="Ningsih F."/>
            <person name="Yokota A."/>
            <person name="Sakai Y."/>
            <person name="Nanatani K."/>
            <person name="Yabe S."/>
            <person name="Oetari A."/>
            <person name="Sjamsuridzal W."/>
        </authorList>
    </citation>
    <scope>NUCLEOTIDE SEQUENCE [LARGE SCALE GENOMIC DNA]</scope>
    <source>
        <strain evidence="2">SL3-2-4</strain>
    </source>
</reference>
<accession>A0A4D4JC56</accession>
<protein>
    <recommendedName>
        <fullName evidence="3">Acyl-CoA carboxylase subunit epsilon</fullName>
    </recommendedName>
</protein>
<gene>
    <name evidence="1" type="ORF">GTS_36590</name>
</gene>
<dbReference type="Pfam" id="PF13822">
    <property type="entry name" value="ACC_epsilon"/>
    <property type="match status" value="1"/>
</dbReference>
<proteinExistence type="predicted"/>
<dbReference type="EMBL" id="BJFL01000020">
    <property type="protein sequence ID" value="GDY32026.1"/>
    <property type="molecule type" value="Genomic_DNA"/>
</dbReference>
<comment type="caution">
    <text evidence="1">The sequence shown here is derived from an EMBL/GenBank/DDBJ whole genome shotgun (WGS) entry which is preliminary data.</text>
</comment>
<evidence type="ECO:0000313" key="2">
    <source>
        <dbReference type="Proteomes" id="UP000298860"/>
    </source>
</evidence>
<dbReference type="RefSeq" id="WP_137815068.1">
    <property type="nucleotide sequence ID" value="NZ_BJFL01000020.1"/>
</dbReference>
<evidence type="ECO:0000313" key="1">
    <source>
        <dbReference type="EMBL" id="GDY32026.1"/>
    </source>
</evidence>
<dbReference type="AlphaFoldDB" id="A0A4D4JC56"/>
<name>A0A4D4JC56_9PSEU</name>
<keyword evidence="2" id="KW-1185">Reference proteome</keyword>
<sequence length="70" mass="7750">MRTEPLVRVRSGNPDPTELAALIVVLTLFRRAAPEQQRPAQGAPNWSDQRLEYCPPCSWAQPSGAFGRST</sequence>
<dbReference type="GO" id="GO:0004658">
    <property type="term" value="F:propionyl-CoA carboxylase activity"/>
    <property type="evidence" value="ECO:0007669"/>
    <property type="project" value="InterPro"/>
</dbReference>